<accession>A0A803MI30</accession>
<dbReference type="InterPro" id="IPR003657">
    <property type="entry name" value="WRKY_dom"/>
</dbReference>
<keyword evidence="5" id="KW-0539">Nucleus</keyword>
<dbReference type="GO" id="GO:0005634">
    <property type="term" value="C:nucleus"/>
    <property type="evidence" value="ECO:0007669"/>
    <property type="project" value="UniProtKB-SubCell"/>
</dbReference>
<dbReference type="Proteomes" id="UP000596660">
    <property type="component" value="Unplaced"/>
</dbReference>
<protein>
    <recommendedName>
        <fullName evidence="7">WRKY domain-containing protein</fullName>
    </recommendedName>
</protein>
<dbReference type="GO" id="GO:0043565">
    <property type="term" value="F:sequence-specific DNA binding"/>
    <property type="evidence" value="ECO:0007669"/>
    <property type="project" value="InterPro"/>
</dbReference>
<dbReference type="InterPro" id="IPR036576">
    <property type="entry name" value="WRKY_dom_sf"/>
</dbReference>
<reference evidence="8" key="1">
    <citation type="journal article" date="2017" name="Nature">
        <title>The genome of Chenopodium quinoa.</title>
        <authorList>
            <person name="Jarvis D.E."/>
            <person name="Ho Y.S."/>
            <person name="Lightfoot D.J."/>
            <person name="Schmoeckel S.M."/>
            <person name="Li B."/>
            <person name="Borm T.J.A."/>
            <person name="Ohyanagi H."/>
            <person name="Mineta K."/>
            <person name="Michell C.T."/>
            <person name="Saber N."/>
            <person name="Kharbatia N.M."/>
            <person name="Rupper R.R."/>
            <person name="Sharp A.R."/>
            <person name="Dally N."/>
            <person name="Boughton B.A."/>
            <person name="Woo Y.H."/>
            <person name="Gao G."/>
            <person name="Schijlen E.G.W.M."/>
            <person name="Guo X."/>
            <person name="Momin A.A."/>
            <person name="Negrao S."/>
            <person name="Al-Babili S."/>
            <person name="Gehring C."/>
            <person name="Roessner U."/>
            <person name="Jung C."/>
            <person name="Murphy K."/>
            <person name="Arold S.T."/>
            <person name="Gojobori T."/>
            <person name="van der Linden C.G."/>
            <person name="van Loo E.N."/>
            <person name="Jellen E.N."/>
            <person name="Maughan P.J."/>
            <person name="Tester M."/>
        </authorList>
    </citation>
    <scope>NUCLEOTIDE SEQUENCE [LARGE SCALE GENOMIC DNA]</scope>
    <source>
        <strain evidence="8">cv. PI 614886</strain>
    </source>
</reference>
<proteinExistence type="predicted"/>
<dbReference type="GO" id="GO:0003700">
    <property type="term" value="F:DNA-binding transcription factor activity"/>
    <property type="evidence" value="ECO:0007669"/>
    <property type="project" value="InterPro"/>
</dbReference>
<dbReference type="Gene3D" id="2.20.25.80">
    <property type="entry name" value="WRKY domain"/>
    <property type="match status" value="1"/>
</dbReference>
<dbReference type="PROSITE" id="PS50811">
    <property type="entry name" value="WRKY"/>
    <property type="match status" value="1"/>
</dbReference>
<name>A0A803MI30_CHEQI</name>
<dbReference type="Gramene" id="AUR62029778-RA">
    <property type="protein sequence ID" value="AUR62029778-RA:cds"/>
    <property type="gene ID" value="AUR62029778"/>
</dbReference>
<evidence type="ECO:0000259" key="7">
    <source>
        <dbReference type="PROSITE" id="PS50811"/>
    </source>
</evidence>
<dbReference type="Pfam" id="PF03106">
    <property type="entry name" value="WRKY"/>
    <property type="match status" value="1"/>
</dbReference>
<dbReference type="SMART" id="SM00774">
    <property type="entry name" value="WRKY"/>
    <property type="match status" value="1"/>
</dbReference>
<organism evidence="8 9">
    <name type="scientific">Chenopodium quinoa</name>
    <name type="common">Quinoa</name>
    <dbReference type="NCBI Taxonomy" id="63459"/>
    <lineage>
        <taxon>Eukaryota</taxon>
        <taxon>Viridiplantae</taxon>
        <taxon>Streptophyta</taxon>
        <taxon>Embryophyta</taxon>
        <taxon>Tracheophyta</taxon>
        <taxon>Spermatophyta</taxon>
        <taxon>Magnoliopsida</taxon>
        <taxon>eudicotyledons</taxon>
        <taxon>Gunneridae</taxon>
        <taxon>Pentapetalae</taxon>
        <taxon>Caryophyllales</taxon>
        <taxon>Chenopodiaceae</taxon>
        <taxon>Chenopodioideae</taxon>
        <taxon>Atripliceae</taxon>
        <taxon>Chenopodium</taxon>
    </lineage>
</organism>
<dbReference type="OMA" id="WINEIYA"/>
<dbReference type="InterPro" id="IPR044810">
    <property type="entry name" value="WRKY_plant"/>
</dbReference>
<sequence>MENITTFLEKGKESANQIRSFINERLGLKAEDREALDHHSWMTLNSFEAVLSILNASDFDQDDQVLIKKRKFELECPDQSKSEDNIGGGNVVSKERRGCYKRRKTGQSIILEVNNLTDDGHAWRKYGQKGILNTIYPRNYYRCTHKIDQNCQALKQVQQISENPTKYKIIYQGQHTCKTPHKTPSIIIDDSLEQNSFFLSFETNNHLVAKHALNPTLFPKSTFHANTTMVKQEYTPIKVESPPSLITHDPHSGATTINQNSPTSDITSIGFPSTPVSEQGDVNSSLAPEVHASTAESYDDMDWINEIYAMDQYTSLDGLLDNL</sequence>
<keyword evidence="9" id="KW-1185">Reference proteome</keyword>
<evidence type="ECO:0000256" key="1">
    <source>
        <dbReference type="ARBA" id="ARBA00004123"/>
    </source>
</evidence>
<dbReference type="PANTHER" id="PTHR31282">
    <property type="entry name" value="WRKY TRANSCRIPTION FACTOR 21-RELATED"/>
    <property type="match status" value="1"/>
</dbReference>
<comment type="subcellular location">
    <subcellularLocation>
        <location evidence="1">Nucleus</location>
    </subcellularLocation>
</comment>
<evidence type="ECO:0000256" key="5">
    <source>
        <dbReference type="ARBA" id="ARBA00023242"/>
    </source>
</evidence>
<dbReference type="EnsemblPlants" id="AUR62029778-RA">
    <property type="protein sequence ID" value="AUR62029778-RA:cds"/>
    <property type="gene ID" value="AUR62029778"/>
</dbReference>
<evidence type="ECO:0000313" key="9">
    <source>
        <dbReference type="Proteomes" id="UP000596660"/>
    </source>
</evidence>
<feature type="compositionally biased region" description="Polar residues" evidence="6">
    <location>
        <begin position="253"/>
        <end position="284"/>
    </location>
</feature>
<evidence type="ECO:0000256" key="6">
    <source>
        <dbReference type="SAM" id="MobiDB-lite"/>
    </source>
</evidence>
<evidence type="ECO:0000256" key="2">
    <source>
        <dbReference type="ARBA" id="ARBA00023015"/>
    </source>
</evidence>
<dbReference type="AlphaFoldDB" id="A0A803MI30"/>
<feature type="domain" description="WRKY" evidence="7">
    <location>
        <begin position="112"/>
        <end position="180"/>
    </location>
</feature>
<keyword evidence="2" id="KW-0805">Transcription regulation</keyword>
<keyword evidence="4" id="KW-0804">Transcription</keyword>
<keyword evidence="3" id="KW-0238">DNA-binding</keyword>
<evidence type="ECO:0000313" key="8">
    <source>
        <dbReference type="EnsemblPlants" id="AUR62029778-RA:cds"/>
    </source>
</evidence>
<evidence type="ECO:0000256" key="4">
    <source>
        <dbReference type="ARBA" id="ARBA00023163"/>
    </source>
</evidence>
<feature type="region of interest" description="Disordered" evidence="6">
    <location>
        <begin position="241"/>
        <end position="284"/>
    </location>
</feature>
<dbReference type="SUPFAM" id="SSF118290">
    <property type="entry name" value="WRKY DNA-binding domain"/>
    <property type="match status" value="1"/>
</dbReference>
<reference evidence="8" key="2">
    <citation type="submission" date="2021-03" db="UniProtKB">
        <authorList>
            <consortium name="EnsemblPlants"/>
        </authorList>
    </citation>
    <scope>IDENTIFICATION</scope>
</reference>
<evidence type="ECO:0000256" key="3">
    <source>
        <dbReference type="ARBA" id="ARBA00023125"/>
    </source>
</evidence>